<keyword evidence="6 11" id="KW-0472">Membrane</keyword>
<evidence type="ECO:0000256" key="11">
    <source>
        <dbReference type="SAM" id="Phobius"/>
    </source>
</evidence>
<feature type="disulfide bond" evidence="9">
    <location>
        <begin position="195"/>
        <end position="205"/>
    </location>
</feature>
<evidence type="ECO:0000256" key="7">
    <source>
        <dbReference type="ARBA" id="ARBA00023157"/>
    </source>
</evidence>
<keyword evidence="4" id="KW-0677">Repeat</keyword>
<dbReference type="PRINTS" id="PR00258">
    <property type="entry name" value="SPERACTRCPTR"/>
</dbReference>
<gene>
    <name evidence="13" type="ORF">GW7_17321</name>
</gene>
<feature type="disulfide bond" evidence="9">
    <location>
        <begin position="291"/>
        <end position="352"/>
    </location>
</feature>
<dbReference type="PROSITE" id="PS50287">
    <property type="entry name" value="SRCR_2"/>
    <property type="match status" value="2"/>
</dbReference>
<dbReference type="Proteomes" id="UP000006813">
    <property type="component" value="Unassembled WGS sequence"/>
</dbReference>
<reference evidence="13 14" key="1">
    <citation type="journal article" date="2011" name="Nature">
        <title>Genome sequencing reveals insights into physiology and longevity of the naked mole rat.</title>
        <authorList>
            <person name="Kim E.B."/>
            <person name="Fang X."/>
            <person name="Fushan A.A."/>
            <person name="Huang Z."/>
            <person name="Lobanov A.V."/>
            <person name="Han L."/>
            <person name="Marino S.M."/>
            <person name="Sun X."/>
            <person name="Turanov A.A."/>
            <person name="Yang P."/>
            <person name="Yim S.H."/>
            <person name="Zhao X."/>
            <person name="Kasaikina M.V."/>
            <person name="Stoletzki N."/>
            <person name="Peng C."/>
            <person name="Polak P."/>
            <person name="Xiong Z."/>
            <person name="Kiezun A."/>
            <person name="Zhu Y."/>
            <person name="Chen Y."/>
            <person name="Kryukov G.V."/>
            <person name="Zhang Q."/>
            <person name="Peshkin L."/>
            <person name="Yang L."/>
            <person name="Bronson R.T."/>
            <person name="Buffenstein R."/>
            <person name="Wang B."/>
            <person name="Han C."/>
            <person name="Li Q."/>
            <person name="Chen L."/>
            <person name="Zhao W."/>
            <person name="Sunyaev S.R."/>
            <person name="Park T.J."/>
            <person name="Zhang G."/>
            <person name="Wang J."/>
            <person name="Gladyshev V.N."/>
        </authorList>
    </citation>
    <scope>NUCLEOTIDE SEQUENCE [LARGE SCALE GENOMIC DNA]</scope>
</reference>
<dbReference type="FunFam" id="3.10.250.10:FF:000057">
    <property type="entry name" value="Uncharacterized protein"/>
    <property type="match status" value="1"/>
</dbReference>
<feature type="transmembrane region" description="Helical" evidence="11">
    <location>
        <begin position="374"/>
        <end position="393"/>
    </location>
</feature>
<dbReference type="GO" id="GO:0031638">
    <property type="term" value="P:zymogen activation"/>
    <property type="evidence" value="ECO:0007669"/>
    <property type="project" value="TreeGrafter"/>
</dbReference>
<evidence type="ECO:0000256" key="4">
    <source>
        <dbReference type="ARBA" id="ARBA00022737"/>
    </source>
</evidence>
<dbReference type="SUPFAM" id="SSF56487">
    <property type="entry name" value="SRCR-like"/>
    <property type="match status" value="3"/>
</dbReference>
<evidence type="ECO:0000256" key="2">
    <source>
        <dbReference type="ARBA" id="ARBA00022692"/>
    </source>
</evidence>
<dbReference type="GO" id="GO:0005886">
    <property type="term" value="C:plasma membrane"/>
    <property type="evidence" value="ECO:0007669"/>
    <property type="project" value="TreeGrafter"/>
</dbReference>
<keyword evidence="5 11" id="KW-1133">Transmembrane helix</keyword>
<keyword evidence="3" id="KW-0732">Signal</keyword>
<evidence type="ECO:0000313" key="13">
    <source>
        <dbReference type="EMBL" id="EHA97446.1"/>
    </source>
</evidence>
<keyword evidence="7 9" id="KW-1015">Disulfide bond</keyword>
<evidence type="ECO:0000313" key="14">
    <source>
        <dbReference type="Proteomes" id="UP000006813"/>
    </source>
</evidence>
<dbReference type="EMBL" id="JH165633">
    <property type="protein sequence ID" value="EHA97446.1"/>
    <property type="molecule type" value="Genomic_DNA"/>
</dbReference>
<feature type="domain" description="SRCR" evidence="12">
    <location>
        <begin position="33"/>
        <end position="226"/>
    </location>
</feature>
<dbReference type="PANTHER" id="PTHR48071:SF27">
    <property type="entry name" value="SCAVENGER RECEPTOR CYSTEINE-RICH TYPE 1 PROTEIN M130-LIKE"/>
    <property type="match status" value="1"/>
</dbReference>
<evidence type="ECO:0000256" key="10">
    <source>
        <dbReference type="SAM" id="MobiDB-lite"/>
    </source>
</evidence>
<feature type="region of interest" description="Disordered" evidence="10">
    <location>
        <begin position="419"/>
        <end position="438"/>
    </location>
</feature>
<name>G5AK86_HETGA</name>
<evidence type="ECO:0000256" key="8">
    <source>
        <dbReference type="ARBA" id="ARBA00023180"/>
    </source>
</evidence>
<proteinExistence type="predicted"/>
<evidence type="ECO:0000256" key="3">
    <source>
        <dbReference type="ARBA" id="ARBA00022729"/>
    </source>
</evidence>
<feature type="disulfide bond" evidence="9">
    <location>
        <begin position="322"/>
        <end position="332"/>
    </location>
</feature>
<feature type="transmembrane region" description="Helical" evidence="11">
    <location>
        <begin position="464"/>
        <end position="483"/>
    </location>
</feature>
<dbReference type="FunFam" id="3.10.250.10:FF:000016">
    <property type="entry name" value="Scavenger receptor cysteine-rich protein type 12"/>
    <property type="match status" value="1"/>
</dbReference>
<evidence type="ECO:0000256" key="9">
    <source>
        <dbReference type="PROSITE-ProRule" id="PRU00196"/>
    </source>
</evidence>
<dbReference type="GO" id="GO:0004252">
    <property type="term" value="F:serine-type endopeptidase activity"/>
    <property type="evidence" value="ECO:0007669"/>
    <property type="project" value="TreeGrafter"/>
</dbReference>
<accession>G5AK86</accession>
<comment type="caution">
    <text evidence="9">Lacks conserved residue(s) required for the propagation of feature annotation.</text>
</comment>
<dbReference type="FunFam" id="3.10.250.10:FF:000002">
    <property type="entry name" value="Scavenger receptor cysteine-rich type 1 protein M130"/>
    <property type="match status" value="1"/>
</dbReference>
<evidence type="ECO:0000256" key="5">
    <source>
        <dbReference type="ARBA" id="ARBA00022989"/>
    </source>
</evidence>
<protein>
    <submittedName>
        <fullName evidence="13">Deleted in malignant brain tumors 1 protein</fullName>
    </submittedName>
</protein>
<dbReference type="PROSITE" id="PS00420">
    <property type="entry name" value="SRCR_1"/>
    <property type="match status" value="1"/>
</dbReference>
<comment type="subcellular location">
    <subcellularLocation>
        <location evidence="1">Membrane</location>
        <topology evidence="1">Single-pass membrane protein</topology>
    </subcellularLocation>
</comment>
<sequence length="494" mass="52588">MWTQESDECWNYKPFFPTKLWRVMIAPGLSGALRLRDRQSSCDGRVEVSLDGAWGRVLHDAWDLRGAQLGCGEAEQAYDAPTPGSGAVPVRLSHVRCAGSETRLTQCHVSVSVLVAAGSSLDVGVVCSSECGPLLSLPLMWPLVSLLSLFAGSLQDLEDAHVVCEQLGCGRALNAQVAAHLGGDSGPVWMDELGCLGNESVLWQCPSQGWGRHDCGHKEDAGVFCSEKAEIPEDHEQTLNCSSVLSCPEEGVLRVRGGEDGCSGRVEVCHAGSWGAVCDDSWDLADTEVVCRQLGCGQAVDAVQGAAFGPGSGPVWLDEVGCRGSEASLLGCLAETWGHGDCAHKEDAGVCCSAPSLTPPPVAEAWTLPKTACLVLGCLVGFVFLVLGVQYCYSRAACMGSGLSEPLPSEGVYEDIEPDHVEETEERPSMSGDPVLEDYDDIEEPQQSHGEEAEEESRVLLSPLGVHLCACGFIVLFLLYCFYSESSALVDAYI</sequence>
<evidence type="ECO:0000256" key="1">
    <source>
        <dbReference type="ARBA" id="ARBA00004167"/>
    </source>
</evidence>
<feature type="disulfide bond" evidence="9">
    <location>
        <begin position="164"/>
        <end position="225"/>
    </location>
</feature>
<dbReference type="InterPro" id="IPR036772">
    <property type="entry name" value="SRCR-like_dom_sf"/>
</dbReference>
<feature type="disulfide bond" evidence="9">
    <location>
        <begin position="278"/>
        <end position="342"/>
    </location>
</feature>
<organism evidence="13 14">
    <name type="scientific">Heterocephalus glaber</name>
    <name type="common">Naked mole rat</name>
    <dbReference type="NCBI Taxonomy" id="10181"/>
    <lineage>
        <taxon>Eukaryota</taxon>
        <taxon>Metazoa</taxon>
        <taxon>Chordata</taxon>
        <taxon>Craniata</taxon>
        <taxon>Vertebrata</taxon>
        <taxon>Euteleostomi</taxon>
        <taxon>Mammalia</taxon>
        <taxon>Eutheria</taxon>
        <taxon>Euarchontoglires</taxon>
        <taxon>Glires</taxon>
        <taxon>Rodentia</taxon>
        <taxon>Hystricomorpha</taxon>
        <taxon>Bathyergidae</taxon>
        <taxon>Heterocephalus</taxon>
    </lineage>
</organism>
<dbReference type="GO" id="GO:0005615">
    <property type="term" value="C:extracellular space"/>
    <property type="evidence" value="ECO:0007669"/>
    <property type="project" value="TreeGrafter"/>
</dbReference>
<dbReference type="STRING" id="10181.G5AK86"/>
<keyword evidence="2 11" id="KW-0812">Transmembrane</keyword>
<dbReference type="InterPro" id="IPR001190">
    <property type="entry name" value="SRCR"/>
</dbReference>
<dbReference type="Gene3D" id="3.10.250.10">
    <property type="entry name" value="SRCR-like domain"/>
    <property type="match status" value="3"/>
</dbReference>
<evidence type="ECO:0000259" key="12">
    <source>
        <dbReference type="PROSITE" id="PS50287"/>
    </source>
</evidence>
<evidence type="ECO:0000256" key="6">
    <source>
        <dbReference type="ARBA" id="ARBA00023136"/>
    </source>
</evidence>
<dbReference type="AlphaFoldDB" id="G5AK86"/>
<dbReference type="SMART" id="SM00202">
    <property type="entry name" value="SR"/>
    <property type="match status" value="3"/>
</dbReference>
<feature type="domain" description="SRCR" evidence="12">
    <location>
        <begin position="253"/>
        <end position="353"/>
    </location>
</feature>
<dbReference type="PANTHER" id="PTHR48071">
    <property type="entry name" value="SRCR DOMAIN-CONTAINING PROTEIN"/>
    <property type="match status" value="1"/>
</dbReference>
<dbReference type="InParanoid" id="G5AK86"/>
<dbReference type="Pfam" id="PF00530">
    <property type="entry name" value="SRCR"/>
    <property type="match status" value="3"/>
</dbReference>
<keyword evidence="8" id="KW-0325">Glycoprotein</keyword>